<evidence type="ECO:0000256" key="1">
    <source>
        <dbReference type="SAM" id="MobiDB-lite"/>
    </source>
</evidence>
<evidence type="ECO:0000313" key="3">
    <source>
        <dbReference type="EMBL" id="QDZ18247.1"/>
    </source>
</evidence>
<gene>
    <name evidence="3" type="ORF">A3770_01p07650</name>
</gene>
<proteinExistence type="predicted"/>
<protein>
    <recommendedName>
        <fullName evidence="2">Trs120/TRAPPC9 N-terminal domain-containing protein</fullName>
    </recommendedName>
</protein>
<reference evidence="3 4" key="1">
    <citation type="submission" date="2018-07" db="EMBL/GenBank/DDBJ databases">
        <title>The complete nuclear genome of the prasinophyte Chloropicon primus (CCMP1205).</title>
        <authorList>
            <person name="Pombert J.-F."/>
            <person name="Otis C."/>
            <person name="Turmel M."/>
            <person name="Lemieux C."/>
        </authorList>
    </citation>
    <scope>NUCLEOTIDE SEQUENCE [LARGE SCALE GENOMIC DNA]</scope>
    <source>
        <strain evidence="3 4">CCMP1205</strain>
    </source>
</reference>
<feature type="domain" description="Trs120/TRAPPC9 N-terminal" evidence="2">
    <location>
        <begin position="357"/>
        <end position="428"/>
    </location>
</feature>
<dbReference type="GO" id="GO:0005802">
    <property type="term" value="C:trans-Golgi network"/>
    <property type="evidence" value="ECO:0007669"/>
    <property type="project" value="TreeGrafter"/>
</dbReference>
<dbReference type="Pfam" id="PF08626">
    <property type="entry name" value="TRAPPC9-Trs120"/>
    <property type="match status" value="1"/>
</dbReference>
<dbReference type="InterPro" id="IPR013935">
    <property type="entry name" value="Trs120_TRAPPC9"/>
</dbReference>
<feature type="region of interest" description="Disordered" evidence="1">
    <location>
        <begin position="1"/>
        <end position="23"/>
    </location>
</feature>
<keyword evidence="4" id="KW-1185">Reference proteome</keyword>
<evidence type="ECO:0000313" key="4">
    <source>
        <dbReference type="Proteomes" id="UP000316726"/>
    </source>
</evidence>
<sequence>MRLRESSSVGSVEQPEDTAHFNTNDLDDAIAKLPAMGITLKGARRNHKKSRSADEALLPDAGAAEGEESIYHPPYEYGSNFSDASTIKANICPLVLRREGPRGGDPLSETQDARMKATALRVERRTLVALRDIYPFYSSFKGSGGQTQRIPDEDPLSNLDWTSENSHLHFRYLHGNQLRFFTGPGGEVTSSSRRRPGVEDDSSASVSKQWECLRLYMQPLVSIGVIVSPPEDEEGGGEGEVTSESLQILFAEMCVAFPALVYFIIRVDESVDILTLLEGDTSGEEVGVTLFTRYHQALGELSSAPAASPSTCYFQARCSMDSTMHRVGASLLVAMEHWISKASPASLALTTPLDLLRSSDLGSSAIDAHDRIAHMKFSHVGRLKKELGDYCLCVRSPDDALVHYAAALDVTKECGDILWHASALEGTCAVDVCAFFRDNEMVEPVASKKLEQLWLSVRQACDQAANLYKSLPTLRASLLLKTAHFGSQLKAWCEPWSYFSYMTQIQIEKYIESVVDSLPNMQLVSNQESVACCLLDVAKIYALCSKKKKVGQYMLLAASSFPDRHKELTLHLTVSAGHLYGLENDFRNHCNWKLLKKWGLLDLYSRNIAELNKSRGQHSTWPKVVQTVQFSIITNALSQGKGLLAAKAAFYFLYLWSHAIHGGEDDLDHKTLDWLLRVIRSAGSNASVHQERKYFLSLLTSVTIVLDAGKFTPSKVVQASRKRQVFLYEPAPTVGEEAGACQEYTMKSGQTVQVGVALKNPFPAELDVLCELLVHKERGEGVTITFASRIQIGAKGKAESVLTFTPTRHGEGPCAARVLGCSFKLGSYNWIQHWGGLPLLVVM</sequence>
<accession>A0A5B8MCM1</accession>
<dbReference type="PANTHER" id="PTHR21512:SF5">
    <property type="entry name" value="TRAFFICKING PROTEIN PARTICLE COMPLEX SUBUNIT 9"/>
    <property type="match status" value="1"/>
</dbReference>
<dbReference type="STRING" id="1764295.A0A5B8MCM1"/>
<dbReference type="AlphaFoldDB" id="A0A5B8MCM1"/>
<name>A0A5B8MCM1_9CHLO</name>
<organism evidence="3 4">
    <name type="scientific">Chloropicon primus</name>
    <dbReference type="NCBI Taxonomy" id="1764295"/>
    <lineage>
        <taxon>Eukaryota</taxon>
        <taxon>Viridiplantae</taxon>
        <taxon>Chlorophyta</taxon>
        <taxon>Chloropicophyceae</taxon>
        <taxon>Chloropicales</taxon>
        <taxon>Chloropicaceae</taxon>
        <taxon>Chloropicon</taxon>
    </lineage>
</organism>
<dbReference type="EMBL" id="CP031034">
    <property type="protein sequence ID" value="QDZ18247.1"/>
    <property type="molecule type" value="Genomic_DNA"/>
</dbReference>
<evidence type="ECO:0000259" key="2">
    <source>
        <dbReference type="Pfam" id="PF08626"/>
    </source>
</evidence>
<dbReference type="PANTHER" id="PTHR21512">
    <property type="entry name" value="TRAFFICKING PROTEIN PARTICLE COMPLEX SUBUNIT 9"/>
    <property type="match status" value="1"/>
</dbReference>
<feature type="region of interest" description="Disordered" evidence="1">
    <location>
        <begin position="184"/>
        <end position="203"/>
    </location>
</feature>
<dbReference type="OrthoDB" id="27962at2759"/>
<dbReference type="Proteomes" id="UP000316726">
    <property type="component" value="Chromosome 1"/>
</dbReference>
<feature type="compositionally biased region" description="Polar residues" evidence="1">
    <location>
        <begin position="1"/>
        <end position="11"/>
    </location>
</feature>
<dbReference type="InterPro" id="IPR058563">
    <property type="entry name" value="Trs120_TRAPPC9_N"/>
</dbReference>